<dbReference type="Proteomes" id="UP000516018">
    <property type="component" value="Chromosome"/>
</dbReference>
<accession>A0A7H0FY55</accession>
<dbReference type="AlphaFoldDB" id="A0A7H0FY55"/>
<proteinExistence type="predicted"/>
<dbReference type="KEGG" id="lsx:H8B22_01590"/>
<name>A0A7H0FY55_9GAMM</name>
<reference evidence="1 2" key="1">
    <citation type="submission" date="2020-08" db="EMBL/GenBank/DDBJ databases">
        <title>Lysobacter sp. II4 sp. nov., isolated from soil.</title>
        <authorList>
            <person name="Woo C.Y."/>
            <person name="Kim J."/>
        </authorList>
    </citation>
    <scope>NUCLEOTIDE SEQUENCE [LARGE SCALE GENOMIC DNA]</scope>
    <source>
        <strain evidence="1 2">II4</strain>
    </source>
</reference>
<keyword evidence="2" id="KW-1185">Reference proteome</keyword>
<evidence type="ECO:0000313" key="2">
    <source>
        <dbReference type="Proteomes" id="UP000516018"/>
    </source>
</evidence>
<gene>
    <name evidence="1" type="ORF">H8B22_01590</name>
</gene>
<dbReference type="RefSeq" id="WP_187712409.1">
    <property type="nucleotide sequence ID" value="NZ_CP060820.1"/>
</dbReference>
<evidence type="ECO:0008006" key="3">
    <source>
        <dbReference type="Google" id="ProtNLM"/>
    </source>
</evidence>
<organism evidence="1 2">
    <name type="scientific">Agrilutibacter terrestris</name>
    <dbReference type="NCBI Taxonomy" id="2865112"/>
    <lineage>
        <taxon>Bacteria</taxon>
        <taxon>Pseudomonadati</taxon>
        <taxon>Pseudomonadota</taxon>
        <taxon>Gammaproteobacteria</taxon>
        <taxon>Lysobacterales</taxon>
        <taxon>Lysobacteraceae</taxon>
        <taxon>Agrilutibacter</taxon>
    </lineage>
</organism>
<protein>
    <recommendedName>
        <fullName evidence="3">STAS/SEC14 domain-containing protein</fullName>
    </recommendedName>
</protein>
<dbReference type="EMBL" id="CP060820">
    <property type="protein sequence ID" value="QNP40971.1"/>
    <property type="molecule type" value="Genomic_DNA"/>
</dbReference>
<sequence>MNQIDEPQSLWVDAARHPLGLRVRVWGEETYENTVAYWRAILRHLRLTGAGNLLVVDELEGAGLSEPEWLELVIEIAALGLGPVRIAHVKPHGRRAVEYCELFARDAGYDARVFTSEQDAERWLRDV</sequence>
<evidence type="ECO:0000313" key="1">
    <source>
        <dbReference type="EMBL" id="QNP40971.1"/>
    </source>
</evidence>